<organism evidence="18 19">
    <name type="scientific">Brachionus calyciflorus</name>
    <dbReference type="NCBI Taxonomy" id="104777"/>
    <lineage>
        <taxon>Eukaryota</taxon>
        <taxon>Metazoa</taxon>
        <taxon>Spiralia</taxon>
        <taxon>Gnathifera</taxon>
        <taxon>Rotifera</taxon>
        <taxon>Eurotatoria</taxon>
        <taxon>Monogononta</taxon>
        <taxon>Pseudotrocha</taxon>
        <taxon>Ploima</taxon>
        <taxon>Brachionidae</taxon>
        <taxon>Brachionus</taxon>
    </lineage>
</organism>
<proteinExistence type="inferred from homology"/>
<comment type="catalytic activity">
    <reaction evidence="11">
        <text>12-(9Z-octadecenoyloxy)-octadecanoate + H2O = 12-hydroxyoctadecanoate + (9Z)-octadecenoate + H(+)</text>
        <dbReference type="Rhea" id="RHEA:52060"/>
        <dbReference type="ChEBI" id="CHEBI:15377"/>
        <dbReference type="ChEBI" id="CHEBI:15378"/>
        <dbReference type="ChEBI" id="CHEBI:30823"/>
        <dbReference type="ChEBI" id="CHEBI:84201"/>
        <dbReference type="ChEBI" id="CHEBI:136302"/>
    </reaction>
    <physiologicalReaction direction="left-to-right" evidence="11">
        <dbReference type="Rhea" id="RHEA:52061"/>
    </physiologicalReaction>
</comment>
<dbReference type="Proteomes" id="UP000663879">
    <property type="component" value="Unassembled WGS sequence"/>
</dbReference>
<feature type="transmembrane region" description="Helical" evidence="17">
    <location>
        <begin position="144"/>
        <end position="163"/>
    </location>
</feature>
<evidence type="ECO:0000256" key="4">
    <source>
        <dbReference type="ARBA" id="ARBA00022692"/>
    </source>
</evidence>
<dbReference type="PANTHER" id="PTHR10989:SF16">
    <property type="entry name" value="AT02829P-RELATED"/>
    <property type="match status" value="1"/>
</dbReference>
<dbReference type="GO" id="GO:0012505">
    <property type="term" value="C:endomembrane system"/>
    <property type="evidence" value="ECO:0007669"/>
    <property type="project" value="UniProtKB-SubCell"/>
</dbReference>
<keyword evidence="6 17" id="KW-0472">Membrane</keyword>
<evidence type="ECO:0000256" key="3">
    <source>
        <dbReference type="ARBA" id="ARBA00009300"/>
    </source>
</evidence>
<comment type="catalytic activity">
    <reaction evidence="14">
        <text>13-(9Z-octadecenoyloxy)-octadecanoate + H2O = 13-hydroxy-octadecanoate + (9Z)-octadecenoate + H(+)</text>
        <dbReference type="Rhea" id="RHEA:52064"/>
        <dbReference type="ChEBI" id="CHEBI:15377"/>
        <dbReference type="ChEBI" id="CHEBI:15378"/>
        <dbReference type="ChEBI" id="CHEBI:30823"/>
        <dbReference type="ChEBI" id="CHEBI:136303"/>
        <dbReference type="ChEBI" id="CHEBI:136304"/>
    </reaction>
    <physiologicalReaction direction="left-to-right" evidence="14">
        <dbReference type="Rhea" id="RHEA:52065"/>
    </physiologicalReaction>
</comment>
<dbReference type="EMBL" id="CAJNOC010004072">
    <property type="protein sequence ID" value="CAF1008567.1"/>
    <property type="molecule type" value="Genomic_DNA"/>
</dbReference>
<evidence type="ECO:0000256" key="10">
    <source>
        <dbReference type="ARBA" id="ARBA00048680"/>
    </source>
</evidence>
<evidence type="ECO:0000256" key="2">
    <source>
        <dbReference type="ARBA" id="ARBA00004127"/>
    </source>
</evidence>
<feature type="transmembrane region" description="Helical" evidence="17">
    <location>
        <begin position="73"/>
        <end position="96"/>
    </location>
</feature>
<comment type="catalytic activity">
    <reaction evidence="13">
        <text>9-octadecanoyloxy-octadecanoate + H2O = 9-hydroxy-octadecanoate + octadecanoate + H(+)</text>
        <dbReference type="Rhea" id="RHEA:52096"/>
        <dbReference type="ChEBI" id="CHEBI:15377"/>
        <dbReference type="ChEBI" id="CHEBI:15378"/>
        <dbReference type="ChEBI" id="CHEBI:25629"/>
        <dbReference type="ChEBI" id="CHEBI:136286"/>
        <dbReference type="ChEBI" id="CHEBI:136373"/>
    </reaction>
    <physiologicalReaction direction="left-to-right" evidence="13">
        <dbReference type="Rhea" id="RHEA:52097"/>
    </physiologicalReaction>
</comment>
<keyword evidence="19" id="KW-1185">Reference proteome</keyword>
<evidence type="ECO:0000256" key="17">
    <source>
        <dbReference type="SAM" id="Phobius"/>
    </source>
</evidence>
<evidence type="ECO:0000256" key="7">
    <source>
        <dbReference type="ARBA" id="ARBA00047368"/>
    </source>
</evidence>
<evidence type="ECO:0000256" key="13">
    <source>
        <dbReference type="ARBA" id="ARBA00049221"/>
    </source>
</evidence>
<comment type="catalytic activity">
    <reaction evidence="12">
        <text>9-(9Z-octadecenoyloxy)-octadecanoate + H2O = 9-hydroxy-octadecanoate + (9Z)-octadecenoate + H(+)</text>
        <dbReference type="Rhea" id="RHEA:52048"/>
        <dbReference type="ChEBI" id="CHEBI:15377"/>
        <dbReference type="ChEBI" id="CHEBI:15378"/>
        <dbReference type="ChEBI" id="CHEBI:30823"/>
        <dbReference type="ChEBI" id="CHEBI:136282"/>
        <dbReference type="ChEBI" id="CHEBI:136286"/>
    </reaction>
    <physiologicalReaction direction="left-to-right" evidence="12">
        <dbReference type="Rhea" id="RHEA:52049"/>
    </physiologicalReaction>
</comment>
<evidence type="ECO:0000256" key="16">
    <source>
        <dbReference type="ARBA" id="ARBA00049428"/>
    </source>
</evidence>
<protein>
    <recommendedName>
        <fullName evidence="20">Androgen-dependent TFPI-regulating protein</fullName>
    </recommendedName>
</protein>
<accession>A0A814HEB5</accession>
<dbReference type="InterPro" id="IPR006838">
    <property type="entry name" value="ADTRP_AIG1"/>
</dbReference>
<evidence type="ECO:0000313" key="19">
    <source>
        <dbReference type="Proteomes" id="UP000663879"/>
    </source>
</evidence>
<gene>
    <name evidence="18" type="ORF">OXX778_LOCUS16777</name>
</gene>
<evidence type="ECO:0000256" key="8">
    <source>
        <dbReference type="ARBA" id="ARBA00047427"/>
    </source>
</evidence>
<feature type="transmembrane region" description="Helical" evidence="17">
    <location>
        <begin position="42"/>
        <end position="61"/>
    </location>
</feature>
<feature type="transmembrane region" description="Helical" evidence="17">
    <location>
        <begin position="7"/>
        <end position="22"/>
    </location>
</feature>
<comment type="catalytic activity">
    <reaction evidence="10">
        <text>12-octadecanoyloxy-octadecanoate + H2O = 12-hydroxyoctadecanoate + octadecanoate + H(+)</text>
        <dbReference type="Rhea" id="RHEA:52080"/>
        <dbReference type="ChEBI" id="CHEBI:15377"/>
        <dbReference type="ChEBI" id="CHEBI:15378"/>
        <dbReference type="ChEBI" id="CHEBI:25629"/>
        <dbReference type="ChEBI" id="CHEBI:84201"/>
        <dbReference type="ChEBI" id="CHEBI:136330"/>
    </reaction>
    <physiologicalReaction direction="left-to-right" evidence="10">
        <dbReference type="Rhea" id="RHEA:52081"/>
    </physiologicalReaction>
</comment>
<comment type="caution">
    <text evidence="18">The sequence shown here is derived from an EMBL/GenBank/DDBJ whole genome shotgun (WGS) entry which is preliminary data.</text>
</comment>
<comment type="catalytic activity">
    <reaction evidence="9">
        <text>9-hexadecanoyloxy-octadecanoate + H2O = 9-hydroxy-octadecanoate + hexadecanoate + H(+)</text>
        <dbReference type="Rhea" id="RHEA:52052"/>
        <dbReference type="ChEBI" id="CHEBI:7896"/>
        <dbReference type="ChEBI" id="CHEBI:15377"/>
        <dbReference type="ChEBI" id="CHEBI:15378"/>
        <dbReference type="ChEBI" id="CHEBI:83670"/>
        <dbReference type="ChEBI" id="CHEBI:136286"/>
    </reaction>
    <physiologicalReaction direction="left-to-right" evidence="9">
        <dbReference type="Rhea" id="RHEA:52053"/>
    </physiologicalReaction>
</comment>
<comment type="similarity">
    <text evidence="3">Belongs to the AIG1 family.</text>
</comment>
<dbReference type="AlphaFoldDB" id="A0A814HEB5"/>
<comment type="catalytic activity">
    <reaction evidence="8">
        <text>13-octadecanoyloxy-octadecanoate + H2O = 13-hydroxy-octadecanoate + octadecanoate + H(+)</text>
        <dbReference type="Rhea" id="RHEA:52084"/>
        <dbReference type="ChEBI" id="CHEBI:15377"/>
        <dbReference type="ChEBI" id="CHEBI:15378"/>
        <dbReference type="ChEBI" id="CHEBI:25629"/>
        <dbReference type="ChEBI" id="CHEBI:136304"/>
        <dbReference type="ChEBI" id="CHEBI:136335"/>
    </reaction>
    <physiologicalReaction direction="left-to-right" evidence="8">
        <dbReference type="Rhea" id="RHEA:52085"/>
    </physiologicalReaction>
</comment>
<comment type="catalytic activity">
    <reaction evidence="16">
        <text>12-(9Z-hexadecenoyloxy)-octadecanoate + H2O = 12-hydroxyoctadecanoate + (9Z)-hexadecenoate + H(+)</text>
        <dbReference type="Rhea" id="RHEA:52072"/>
        <dbReference type="ChEBI" id="CHEBI:15377"/>
        <dbReference type="ChEBI" id="CHEBI:15378"/>
        <dbReference type="ChEBI" id="CHEBI:32372"/>
        <dbReference type="ChEBI" id="CHEBI:84201"/>
        <dbReference type="ChEBI" id="CHEBI:136312"/>
    </reaction>
    <physiologicalReaction direction="left-to-right" evidence="16">
        <dbReference type="Rhea" id="RHEA:52073"/>
    </physiologicalReaction>
</comment>
<evidence type="ECO:0000256" key="9">
    <source>
        <dbReference type="ARBA" id="ARBA00047863"/>
    </source>
</evidence>
<evidence type="ECO:0000313" key="18">
    <source>
        <dbReference type="EMBL" id="CAF1008567.1"/>
    </source>
</evidence>
<dbReference type="OrthoDB" id="1898221at2759"/>
<reference evidence="18" key="1">
    <citation type="submission" date="2021-02" db="EMBL/GenBank/DDBJ databases">
        <authorList>
            <person name="Nowell W R."/>
        </authorList>
    </citation>
    <scope>NUCLEOTIDE SEQUENCE</scope>
    <source>
        <strain evidence="18">Ploen Becks lab</strain>
    </source>
</reference>
<evidence type="ECO:0000256" key="5">
    <source>
        <dbReference type="ARBA" id="ARBA00022989"/>
    </source>
</evidence>
<dbReference type="PANTHER" id="PTHR10989">
    <property type="entry name" value="ANDROGEN-INDUCED PROTEIN 1-RELATED"/>
    <property type="match status" value="1"/>
</dbReference>
<comment type="catalytic activity">
    <reaction evidence="7">
        <text>12-hexadecanoyloxy-octadecanoate + H2O = 12-hydroxyoctadecanoate + hexadecanoate + H(+)</text>
        <dbReference type="Rhea" id="RHEA:52056"/>
        <dbReference type="ChEBI" id="CHEBI:7896"/>
        <dbReference type="ChEBI" id="CHEBI:15377"/>
        <dbReference type="ChEBI" id="CHEBI:15378"/>
        <dbReference type="ChEBI" id="CHEBI:83677"/>
        <dbReference type="ChEBI" id="CHEBI:84201"/>
    </reaction>
    <physiologicalReaction direction="left-to-right" evidence="7">
        <dbReference type="Rhea" id="RHEA:52057"/>
    </physiologicalReaction>
</comment>
<keyword evidence="5 17" id="KW-1133">Transmembrane helix</keyword>
<evidence type="ECO:0000256" key="14">
    <source>
        <dbReference type="ARBA" id="ARBA00049296"/>
    </source>
</evidence>
<evidence type="ECO:0000256" key="15">
    <source>
        <dbReference type="ARBA" id="ARBA00049322"/>
    </source>
</evidence>
<evidence type="ECO:0008006" key="20">
    <source>
        <dbReference type="Google" id="ProtNLM"/>
    </source>
</evidence>
<name>A0A814HEB5_9BILA</name>
<dbReference type="GO" id="GO:0016020">
    <property type="term" value="C:membrane"/>
    <property type="evidence" value="ECO:0007669"/>
    <property type="project" value="InterPro"/>
</dbReference>
<comment type="catalytic activity">
    <reaction evidence="15">
        <text>13-(9Z-hexadecenoyloxy)-octadecanoate + H2O = 13-hydroxy-octadecanoate + (9Z)-hexadecenoate + H(+)</text>
        <dbReference type="Rhea" id="RHEA:52076"/>
        <dbReference type="ChEBI" id="CHEBI:15377"/>
        <dbReference type="ChEBI" id="CHEBI:15378"/>
        <dbReference type="ChEBI" id="CHEBI:32372"/>
        <dbReference type="ChEBI" id="CHEBI:136304"/>
        <dbReference type="ChEBI" id="CHEBI:136315"/>
    </reaction>
    <physiologicalReaction direction="left-to-right" evidence="15">
        <dbReference type="Rhea" id="RHEA:52077"/>
    </physiologicalReaction>
</comment>
<feature type="transmembrane region" description="Helical" evidence="17">
    <location>
        <begin position="183"/>
        <end position="208"/>
    </location>
</feature>
<sequence length="218" mass="25812">MNFFQVLIYFGLFILYFIGLWRKTEDVKTFGGRYKYLTSLDMILQLVFFSICFIDSLRELIFKKSFLKDLRSFIFRSLAFPIGTFVFFSFWLIYFIDRELVFPKIYDAIIPSWHNHIMHTLPLIGVIIECYLNKYEYQKSSKVGCIPTFLVSIGYLIWVLIVRKYGGIWVYPFMAVLSTLQRFLVLSIFSAIVTGFYEIGKILNTYFWSKNSKKSKGS</sequence>
<evidence type="ECO:0000256" key="6">
    <source>
        <dbReference type="ARBA" id="ARBA00023136"/>
    </source>
</evidence>
<dbReference type="Pfam" id="PF04750">
    <property type="entry name" value="Far-17a_AIG1"/>
    <property type="match status" value="1"/>
</dbReference>
<evidence type="ECO:0000256" key="11">
    <source>
        <dbReference type="ARBA" id="ARBA00048701"/>
    </source>
</evidence>
<comment type="catalytic activity">
    <reaction evidence="1">
        <text>9-(9Z-hexadecenoyloxy)-octadecanoate + H2O = (9Z)-hexadecenoate + 9-hydroxy-octadecanoate + H(+)</text>
        <dbReference type="Rhea" id="RHEA:52068"/>
        <dbReference type="ChEBI" id="CHEBI:15377"/>
        <dbReference type="ChEBI" id="CHEBI:15378"/>
        <dbReference type="ChEBI" id="CHEBI:32372"/>
        <dbReference type="ChEBI" id="CHEBI:136286"/>
        <dbReference type="ChEBI" id="CHEBI:136309"/>
    </reaction>
    <physiologicalReaction direction="left-to-right" evidence="1">
        <dbReference type="Rhea" id="RHEA:52069"/>
    </physiologicalReaction>
</comment>
<evidence type="ECO:0000256" key="12">
    <source>
        <dbReference type="ARBA" id="ARBA00048800"/>
    </source>
</evidence>
<keyword evidence="4 17" id="KW-0812">Transmembrane</keyword>
<comment type="subcellular location">
    <subcellularLocation>
        <location evidence="2">Endomembrane system</location>
        <topology evidence="2">Multi-pass membrane protein</topology>
    </subcellularLocation>
</comment>
<evidence type="ECO:0000256" key="1">
    <source>
        <dbReference type="ARBA" id="ARBA00000923"/>
    </source>
</evidence>
<feature type="transmembrane region" description="Helical" evidence="17">
    <location>
        <begin position="116"/>
        <end position="132"/>
    </location>
</feature>